<name>A0AAV4V6D0_CAEEX</name>
<proteinExistence type="predicted"/>
<dbReference type="EMBL" id="BPLR01014028">
    <property type="protein sequence ID" value="GIY65800.1"/>
    <property type="molecule type" value="Genomic_DNA"/>
</dbReference>
<feature type="region of interest" description="Disordered" evidence="1">
    <location>
        <begin position="1"/>
        <end position="37"/>
    </location>
</feature>
<dbReference type="Proteomes" id="UP001054945">
    <property type="component" value="Unassembled WGS sequence"/>
</dbReference>
<feature type="compositionally biased region" description="Basic and acidic residues" evidence="1">
    <location>
        <begin position="26"/>
        <end position="35"/>
    </location>
</feature>
<feature type="compositionally biased region" description="Basic and acidic residues" evidence="1">
    <location>
        <begin position="9"/>
        <end position="18"/>
    </location>
</feature>
<dbReference type="AlphaFoldDB" id="A0AAV4V6D0"/>
<evidence type="ECO:0000313" key="2">
    <source>
        <dbReference type="EMBL" id="GIY65800.1"/>
    </source>
</evidence>
<comment type="caution">
    <text evidence="2">The sequence shown here is derived from an EMBL/GenBank/DDBJ whole genome shotgun (WGS) entry which is preliminary data.</text>
</comment>
<evidence type="ECO:0000313" key="3">
    <source>
        <dbReference type="Proteomes" id="UP001054945"/>
    </source>
</evidence>
<protein>
    <submittedName>
        <fullName evidence="2">Uncharacterized protein</fullName>
    </submittedName>
</protein>
<accession>A0AAV4V6D0</accession>
<keyword evidence="3" id="KW-1185">Reference proteome</keyword>
<sequence>MHIFHRGHHSLEQEHSKNDLPNPSSEQEKRLEYHSSVRRRLATKSRLVSSNMNWVIYFTPVHLPKTEDAFLPNMQNLLP</sequence>
<reference evidence="2 3" key="1">
    <citation type="submission" date="2021-06" db="EMBL/GenBank/DDBJ databases">
        <title>Caerostris extrusa draft genome.</title>
        <authorList>
            <person name="Kono N."/>
            <person name="Arakawa K."/>
        </authorList>
    </citation>
    <scope>NUCLEOTIDE SEQUENCE [LARGE SCALE GENOMIC DNA]</scope>
</reference>
<evidence type="ECO:0000256" key="1">
    <source>
        <dbReference type="SAM" id="MobiDB-lite"/>
    </source>
</evidence>
<gene>
    <name evidence="2" type="ORF">CEXT_630281</name>
</gene>
<organism evidence="2 3">
    <name type="scientific">Caerostris extrusa</name>
    <name type="common">Bark spider</name>
    <name type="synonym">Caerostris bankana</name>
    <dbReference type="NCBI Taxonomy" id="172846"/>
    <lineage>
        <taxon>Eukaryota</taxon>
        <taxon>Metazoa</taxon>
        <taxon>Ecdysozoa</taxon>
        <taxon>Arthropoda</taxon>
        <taxon>Chelicerata</taxon>
        <taxon>Arachnida</taxon>
        <taxon>Araneae</taxon>
        <taxon>Araneomorphae</taxon>
        <taxon>Entelegynae</taxon>
        <taxon>Araneoidea</taxon>
        <taxon>Araneidae</taxon>
        <taxon>Caerostris</taxon>
    </lineage>
</organism>